<accession>A0A1S3KF48</accession>
<feature type="transmembrane region" description="Helical" evidence="6">
    <location>
        <begin position="313"/>
        <end position="332"/>
    </location>
</feature>
<dbReference type="Proteomes" id="UP000085678">
    <property type="component" value="Unplaced"/>
</dbReference>
<feature type="transmembrane region" description="Helical" evidence="6">
    <location>
        <begin position="134"/>
        <end position="153"/>
    </location>
</feature>
<dbReference type="OrthoDB" id="655540at2759"/>
<protein>
    <submittedName>
        <fullName evidence="9">Amino acid transporter AVT1C isoform X1</fullName>
    </submittedName>
</protein>
<sequence length="460" mass="50674">MEGESKEHLVDVTRNINGETVSWGAPEIQAEDKAEYPSAGHAHHGLTVITACLFIAGEMAGSGVLALPRAVENSGWFGLVMIFVCCLISGYCGVLLGQCWIILQERWEEYRSDTRDPYTSIGVRAMGKVGKYSVSFANNVQLFGVGVVFLLLAAENIQSLAENIGHTEISFCYWNLLIAGFLTPFTWLGTPKDFWPIAMGAMGATAIACVILTANLIVDHNQVSSVTVRHDPVGFTSFFMAFGTILFAFGGLSVFPTIQHDMKKPKEFWKSVTIGYSIVLCMYIPVSAVAYFFLGHKLDDNILRSVTPGPMLYIVEILLTLHLMMGLVLVLNPFLQELEEIFRVPNKFGWKRCLLRTCVMACVLFVTESIPHFGAILSLVGGSTVTFTTFICPPFFYLRLCAMKGDWKEKFVPLHVKVMCWEIILIGLIGGIASTYSAILHLANTFVPPCYVNITAADAA</sequence>
<dbReference type="FunFam" id="1.20.1740.10:FF:000052">
    <property type="entry name" value="Lysine histidine transporter-like 3"/>
    <property type="match status" value="1"/>
</dbReference>
<dbReference type="KEGG" id="lak:106181117"/>
<organism evidence="8 9">
    <name type="scientific">Lingula anatina</name>
    <name type="common">Brachiopod</name>
    <name type="synonym">Lingula unguis</name>
    <dbReference type="NCBI Taxonomy" id="7574"/>
    <lineage>
        <taxon>Eukaryota</taxon>
        <taxon>Metazoa</taxon>
        <taxon>Spiralia</taxon>
        <taxon>Lophotrochozoa</taxon>
        <taxon>Brachiopoda</taxon>
        <taxon>Linguliformea</taxon>
        <taxon>Lingulata</taxon>
        <taxon>Lingulida</taxon>
        <taxon>Linguloidea</taxon>
        <taxon>Lingulidae</taxon>
        <taxon>Lingula</taxon>
    </lineage>
</organism>
<comment type="subcellular location">
    <subcellularLocation>
        <location evidence="1">Membrane</location>
    </subcellularLocation>
</comment>
<feature type="transmembrane region" description="Helical" evidence="6">
    <location>
        <begin position="268"/>
        <end position="293"/>
    </location>
</feature>
<evidence type="ECO:0000256" key="1">
    <source>
        <dbReference type="ARBA" id="ARBA00004370"/>
    </source>
</evidence>
<keyword evidence="4 6" id="KW-1133">Transmembrane helix</keyword>
<feature type="transmembrane region" description="Helical" evidence="6">
    <location>
        <begin position="197"/>
        <end position="218"/>
    </location>
</feature>
<dbReference type="Gene3D" id="1.20.1740.10">
    <property type="entry name" value="Amino acid/polyamine transporter I"/>
    <property type="match status" value="1"/>
</dbReference>
<feature type="transmembrane region" description="Helical" evidence="6">
    <location>
        <begin position="173"/>
        <end position="190"/>
    </location>
</feature>
<reference evidence="9" key="1">
    <citation type="submission" date="2025-08" db="UniProtKB">
        <authorList>
            <consortium name="RefSeq"/>
        </authorList>
    </citation>
    <scope>IDENTIFICATION</scope>
    <source>
        <tissue evidence="9">Gonads</tissue>
    </source>
</reference>
<feature type="transmembrane region" description="Helical" evidence="6">
    <location>
        <begin position="419"/>
        <end position="439"/>
    </location>
</feature>
<evidence type="ECO:0000256" key="5">
    <source>
        <dbReference type="ARBA" id="ARBA00023136"/>
    </source>
</evidence>
<feature type="transmembrane region" description="Helical" evidence="6">
    <location>
        <begin position="46"/>
        <end position="67"/>
    </location>
</feature>
<evidence type="ECO:0000256" key="6">
    <source>
        <dbReference type="SAM" id="Phobius"/>
    </source>
</evidence>
<dbReference type="GeneID" id="106181117"/>
<evidence type="ECO:0000256" key="2">
    <source>
        <dbReference type="ARBA" id="ARBA00022448"/>
    </source>
</evidence>
<feature type="transmembrane region" description="Helical" evidence="6">
    <location>
        <begin position="376"/>
        <end position="398"/>
    </location>
</feature>
<keyword evidence="2" id="KW-0813">Transport</keyword>
<feature type="transmembrane region" description="Helical" evidence="6">
    <location>
        <begin position="353"/>
        <end position="370"/>
    </location>
</feature>
<proteinExistence type="predicted"/>
<dbReference type="STRING" id="7574.A0A1S3KF48"/>
<dbReference type="InParanoid" id="A0A1S3KF48"/>
<name>A0A1S3KF48_LINAN</name>
<feature type="transmembrane region" description="Helical" evidence="6">
    <location>
        <begin position="79"/>
        <end position="103"/>
    </location>
</feature>
<keyword evidence="3 6" id="KW-0812">Transmembrane</keyword>
<dbReference type="AlphaFoldDB" id="A0A1S3KF48"/>
<gene>
    <name evidence="9" type="primary">LOC106181117</name>
</gene>
<dbReference type="GO" id="GO:0016020">
    <property type="term" value="C:membrane"/>
    <property type="evidence" value="ECO:0007669"/>
    <property type="project" value="UniProtKB-SubCell"/>
</dbReference>
<keyword evidence="8" id="KW-1185">Reference proteome</keyword>
<evidence type="ECO:0000256" key="4">
    <source>
        <dbReference type="ARBA" id="ARBA00022989"/>
    </source>
</evidence>
<dbReference type="PANTHER" id="PTHR48017">
    <property type="entry name" value="OS05G0424000 PROTEIN-RELATED"/>
    <property type="match status" value="1"/>
</dbReference>
<feature type="transmembrane region" description="Helical" evidence="6">
    <location>
        <begin position="238"/>
        <end position="256"/>
    </location>
</feature>
<dbReference type="Pfam" id="PF01490">
    <property type="entry name" value="Aa_trans"/>
    <property type="match status" value="1"/>
</dbReference>
<dbReference type="RefSeq" id="XP_013420866.1">
    <property type="nucleotide sequence ID" value="XM_013565412.1"/>
</dbReference>
<evidence type="ECO:0000259" key="7">
    <source>
        <dbReference type="Pfam" id="PF01490"/>
    </source>
</evidence>
<dbReference type="InterPro" id="IPR013057">
    <property type="entry name" value="AA_transpt_TM"/>
</dbReference>
<evidence type="ECO:0000256" key="3">
    <source>
        <dbReference type="ARBA" id="ARBA00022692"/>
    </source>
</evidence>
<evidence type="ECO:0000313" key="8">
    <source>
        <dbReference type="Proteomes" id="UP000085678"/>
    </source>
</evidence>
<evidence type="ECO:0000313" key="9">
    <source>
        <dbReference type="RefSeq" id="XP_013420866.1"/>
    </source>
</evidence>
<feature type="domain" description="Amino acid transporter transmembrane" evidence="7">
    <location>
        <begin position="45"/>
        <end position="437"/>
    </location>
</feature>
<keyword evidence="5 6" id="KW-0472">Membrane</keyword>